<keyword evidence="9" id="KW-1185">Reference proteome</keyword>
<evidence type="ECO:0000256" key="5">
    <source>
        <dbReference type="ARBA" id="ARBA00022840"/>
    </source>
</evidence>
<protein>
    <recommendedName>
        <fullName evidence="6">Acetate kinase</fullName>
        <ecNumber evidence="6">2.7.2.1</ecNumber>
    </recommendedName>
    <alternativeName>
        <fullName evidence="6">Acetokinase</fullName>
    </alternativeName>
</protein>
<comment type="similarity">
    <text evidence="1 6 7">Belongs to the acetokinase family.</text>
</comment>
<dbReference type="InterPro" id="IPR000890">
    <property type="entry name" value="Aliphatic_acid_kin_short-chain"/>
</dbReference>
<feature type="binding site" evidence="6">
    <location>
        <begin position="207"/>
        <end position="211"/>
    </location>
    <ligand>
        <name>ATP</name>
        <dbReference type="ChEBI" id="CHEBI:30616"/>
    </ligand>
</feature>
<comment type="catalytic activity">
    <reaction evidence="6">
        <text>acetate + ATP = acetyl phosphate + ADP</text>
        <dbReference type="Rhea" id="RHEA:11352"/>
        <dbReference type="ChEBI" id="CHEBI:22191"/>
        <dbReference type="ChEBI" id="CHEBI:30089"/>
        <dbReference type="ChEBI" id="CHEBI:30616"/>
        <dbReference type="ChEBI" id="CHEBI:456216"/>
        <dbReference type="EC" id="2.7.2.1"/>
    </reaction>
</comment>
<dbReference type="InterPro" id="IPR004372">
    <property type="entry name" value="Ac/propionate_kinase"/>
</dbReference>
<keyword evidence="3 6" id="KW-0547">Nucleotide-binding</keyword>
<dbReference type="PROSITE" id="PS01076">
    <property type="entry name" value="ACETATE_KINASE_2"/>
    <property type="match status" value="1"/>
</dbReference>
<accession>A0A0R2DAL4</accession>
<reference evidence="8 9" key="1">
    <citation type="journal article" date="2015" name="Genome Announc.">
        <title>Expanding the biotechnology potential of lactobacilli through comparative genomics of 213 strains and associated genera.</title>
        <authorList>
            <person name="Sun Z."/>
            <person name="Harris H.M."/>
            <person name="McCann A."/>
            <person name="Guo C."/>
            <person name="Argimon S."/>
            <person name="Zhang W."/>
            <person name="Yang X."/>
            <person name="Jeffery I.B."/>
            <person name="Cooney J.C."/>
            <person name="Kagawa T.F."/>
            <person name="Liu W."/>
            <person name="Song Y."/>
            <person name="Salvetti E."/>
            <person name="Wrobel A."/>
            <person name="Rasinkangas P."/>
            <person name="Parkhill J."/>
            <person name="Rea M.C."/>
            <person name="O'Sullivan O."/>
            <person name="Ritari J."/>
            <person name="Douillard F.P."/>
            <person name="Paul Ross R."/>
            <person name="Yang R."/>
            <person name="Briner A.E."/>
            <person name="Felis G.E."/>
            <person name="de Vos W.M."/>
            <person name="Barrangou R."/>
            <person name="Klaenhammer T.R."/>
            <person name="Caufield P.W."/>
            <person name="Cui Y."/>
            <person name="Zhang H."/>
            <person name="O'Toole P.W."/>
        </authorList>
    </citation>
    <scope>NUCLEOTIDE SEQUENCE [LARGE SCALE GENOMIC DNA]</scope>
    <source>
        <strain evidence="8 9">DSM 20253</strain>
    </source>
</reference>
<sequence>MAKVLAINAGSSTLKWQLFEMPAETVLAKGMIDRLGMADSVFTAKYGDGKKFKMTRDIKSHDLAATLLLEELKDLGIIARFEDISGIGHRVVAGGETFQDSVVITAQTLRKIESLAEYAPLHNPTQAYYIRVFMKLLPRVLQVAVFDTSLFAKMPPQNYLYSIPYDYYEKYGARKYGAHGTSHRYVSQQAAKLLGKPLADLKMITLHLGSGASITAFDHGQAVDTSMGFTPLAGITMSTRCGDIDVSLLPYLMEKLHINKMSDMIDILNHKSGLLGLSQLSPDQRDLEQAEASNPLAKQALAIFINRVVKYIGAYAATMNGLDALVFTAGSGENGIELRANIIKQLAYFGVQVDPQKNAVRGKARVISTADSKVAAVLMPTNEELMIVRDVMRLGHNDPAL</sequence>
<proteinExistence type="inferred from homology"/>
<dbReference type="GO" id="GO:0005524">
    <property type="term" value="F:ATP binding"/>
    <property type="evidence" value="ECO:0007669"/>
    <property type="project" value="UniProtKB-KW"/>
</dbReference>
<comment type="cofactor">
    <cofactor evidence="6">
        <name>Mg(2+)</name>
        <dbReference type="ChEBI" id="CHEBI:18420"/>
    </cofactor>
    <cofactor evidence="6">
        <name>Mn(2+)</name>
        <dbReference type="ChEBI" id="CHEBI:29035"/>
    </cofactor>
    <text evidence="6">Mg(2+). Can also accept Mn(2+).</text>
</comment>
<keyword evidence="2 6" id="KW-0808">Transferase</keyword>
<dbReference type="Gene3D" id="3.30.420.40">
    <property type="match status" value="2"/>
</dbReference>
<organism evidence="8 9">
    <name type="scientific">Loigolactobacillus rennini DSM 20253</name>
    <dbReference type="NCBI Taxonomy" id="1423796"/>
    <lineage>
        <taxon>Bacteria</taxon>
        <taxon>Bacillati</taxon>
        <taxon>Bacillota</taxon>
        <taxon>Bacilli</taxon>
        <taxon>Lactobacillales</taxon>
        <taxon>Lactobacillaceae</taxon>
        <taxon>Loigolactobacillus</taxon>
    </lineage>
</organism>
<evidence type="ECO:0000256" key="7">
    <source>
        <dbReference type="RuleBase" id="RU003835"/>
    </source>
</evidence>
<feature type="binding site" evidence="6">
    <location>
        <position position="15"/>
    </location>
    <ligand>
        <name>ATP</name>
        <dbReference type="ChEBI" id="CHEBI:30616"/>
    </ligand>
</feature>
<evidence type="ECO:0000256" key="2">
    <source>
        <dbReference type="ARBA" id="ARBA00022679"/>
    </source>
</evidence>
<dbReference type="PANTHER" id="PTHR21060:SF15">
    <property type="entry name" value="ACETATE KINASE-RELATED"/>
    <property type="match status" value="1"/>
</dbReference>
<keyword evidence="5 6" id="KW-0067">ATP-binding</keyword>
<dbReference type="Pfam" id="PF00871">
    <property type="entry name" value="Acetate_kinase"/>
    <property type="match status" value="1"/>
</dbReference>
<dbReference type="STRING" id="1423796.FC24_GL000033"/>
<feature type="binding site" evidence="6">
    <location>
        <begin position="283"/>
        <end position="285"/>
    </location>
    <ligand>
        <name>ATP</name>
        <dbReference type="ChEBI" id="CHEBI:30616"/>
    </ligand>
</feature>
<keyword evidence="6" id="KW-0460">Magnesium</keyword>
<dbReference type="Proteomes" id="UP000051638">
    <property type="component" value="Unassembled WGS sequence"/>
</dbReference>
<feature type="active site" description="Proton donor/acceptor" evidence="6">
    <location>
        <position position="147"/>
    </location>
</feature>
<dbReference type="PANTHER" id="PTHR21060">
    <property type="entry name" value="ACETATE KINASE"/>
    <property type="match status" value="1"/>
</dbReference>
<dbReference type="PRINTS" id="PR00471">
    <property type="entry name" value="ACETATEKNASE"/>
</dbReference>
<dbReference type="NCBIfam" id="TIGR00016">
    <property type="entry name" value="ackA"/>
    <property type="match status" value="1"/>
</dbReference>
<dbReference type="UniPathway" id="UPA00340">
    <property type="reaction ID" value="UER00458"/>
</dbReference>
<feature type="binding site" evidence="6">
    <location>
        <position position="383"/>
    </location>
    <ligand>
        <name>Mg(2+)</name>
        <dbReference type="ChEBI" id="CHEBI:18420"/>
    </ligand>
</feature>
<keyword evidence="4 6" id="KW-0418">Kinase</keyword>
<comment type="subunit">
    <text evidence="6">Homodimer.</text>
</comment>
<dbReference type="OrthoDB" id="9802453at2"/>
<comment type="subcellular location">
    <subcellularLocation>
        <location evidence="6">Cytoplasm</location>
    </subcellularLocation>
</comment>
<feature type="site" description="Transition state stabilizer" evidence="6">
    <location>
        <position position="179"/>
    </location>
</feature>
<dbReference type="RefSeq" id="WP_057872847.1">
    <property type="nucleotide sequence ID" value="NZ_AYYI01000001.1"/>
</dbReference>
<gene>
    <name evidence="6" type="primary">ackA</name>
    <name evidence="8" type="ORF">FC24_GL000033</name>
</gene>
<comment type="caution">
    <text evidence="8">The sequence shown here is derived from an EMBL/GenBank/DDBJ whole genome shotgun (WGS) entry which is preliminary data.</text>
</comment>
<feature type="binding site" evidence="6">
    <location>
        <position position="8"/>
    </location>
    <ligand>
        <name>Mg(2+)</name>
        <dbReference type="ChEBI" id="CHEBI:18420"/>
    </ligand>
</feature>
<keyword evidence="6" id="KW-0963">Cytoplasm</keyword>
<dbReference type="GO" id="GO:0000287">
    <property type="term" value="F:magnesium ion binding"/>
    <property type="evidence" value="ECO:0007669"/>
    <property type="project" value="UniProtKB-UniRule"/>
</dbReference>
<dbReference type="GO" id="GO:0006083">
    <property type="term" value="P:acetate metabolic process"/>
    <property type="evidence" value="ECO:0007669"/>
    <property type="project" value="TreeGrafter"/>
</dbReference>
<dbReference type="PROSITE" id="PS01075">
    <property type="entry name" value="ACETATE_KINASE_1"/>
    <property type="match status" value="1"/>
</dbReference>
<keyword evidence="6" id="KW-0479">Metal-binding</keyword>
<dbReference type="GO" id="GO:0005737">
    <property type="term" value="C:cytoplasm"/>
    <property type="evidence" value="ECO:0007669"/>
    <property type="project" value="UniProtKB-SubCell"/>
</dbReference>
<name>A0A0R2DAL4_9LACO</name>
<dbReference type="EC" id="2.7.2.1" evidence="6"/>
<dbReference type="GO" id="GO:0008776">
    <property type="term" value="F:acetate kinase activity"/>
    <property type="evidence" value="ECO:0007669"/>
    <property type="project" value="UniProtKB-UniRule"/>
</dbReference>
<evidence type="ECO:0000313" key="9">
    <source>
        <dbReference type="Proteomes" id="UP000051638"/>
    </source>
</evidence>
<dbReference type="PIRSF" id="PIRSF000722">
    <property type="entry name" value="Acetate_prop_kin"/>
    <property type="match status" value="1"/>
</dbReference>
<dbReference type="AlphaFoldDB" id="A0A0R2DAL4"/>
<evidence type="ECO:0000313" key="8">
    <source>
        <dbReference type="EMBL" id="KRN00203.1"/>
    </source>
</evidence>
<dbReference type="GO" id="GO:0006085">
    <property type="term" value="P:acetyl-CoA biosynthetic process"/>
    <property type="evidence" value="ECO:0007669"/>
    <property type="project" value="UniProtKB-UniRule"/>
</dbReference>
<dbReference type="EMBL" id="AYYI01000001">
    <property type="protein sequence ID" value="KRN00203.1"/>
    <property type="molecule type" value="Genomic_DNA"/>
</dbReference>
<dbReference type="SUPFAM" id="SSF53067">
    <property type="entry name" value="Actin-like ATPase domain"/>
    <property type="match status" value="2"/>
</dbReference>
<comment type="caution">
    <text evidence="6">Lacks conserved residue(s) required for the propagation of feature annotation.</text>
</comment>
<feature type="site" description="Transition state stabilizer" evidence="6">
    <location>
        <position position="240"/>
    </location>
</feature>
<dbReference type="CDD" id="cd24010">
    <property type="entry name" value="ASKHA_NBD_AcK_PK"/>
    <property type="match status" value="1"/>
</dbReference>
<feature type="binding site" evidence="6">
    <location>
        <position position="90"/>
    </location>
    <ligand>
        <name>substrate</name>
    </ligand>
</feature>
<dbReference type="HAMAP" id="MF_00020">
    <property type="entry name" value="Acetate_kinase"/>
    <property type="match status" value="1"/>
</dbReference>
<dbReference type="PATRIC" id="fig|1423796.3.peg.33"/>
<evidence type="ECO:0000256" key="3">
    <source>
        <dbReference type="ARBA" id="ARBA00022741"/>
    </source>
</evidence>
<evidence type="ECO:0000256" key="6">
    <source>
        <dbReference type="HAMAP-Rule" id="MF_00020"/>
    </source>
</evidence>
<dbReference type="InterPro" id="IPR043129">
    <property type="entry name" value="ATPase_NBD"/>
</dbReference>
<comment type="pathway">
    <text evidence="6">Metabolic intermediate biosynthesis; acetyl-CoA biosynthesis; acetyl-CoA from acetate: step 1/2.</text>
</comment>
<comment type="function">
    <text evidence="6">Catalyzes the formation of acetyl phosphate from acetate and ATP. Can also catalyze the reverse reaction.</text>
</comment>
<evidence type="ECO:0000256" key="4">
    <source>
        <dbReference type="ARBA" id="ARBA00022777"/>
    </source>
</evidence>
<evidence type="ECO:0000256" key="1">
    <source>
        <dbReference type="ARBA" id="ARBA00008748"/>
    </source>
</evidence>
<dbReference type="InterPro" id="IPR023865">
    <property type="entry name" value="Aliphatic_acid_kinase_CS"/>
</dbReference>